<evidence type="ECO:0000313" key="2">
    <source>
        <dbReference type="EMBL" id="RUL85039.1"/>
    </source>
</evidence>
<sequence length="419" mass="45384">MPDWFLDALTDALGLLAQAAATVRKQPDAGRRAWLSDPSTAVLVVLGATVLIGGGRRLLLGLKARRAVHRLADPDVSPGEIIDASQHGRAGLIDFFRLLEEGKSPEIRAAAARALAVVWGADDLIPEEEKAVVTRGVEVRWLGRRRYPRGLARPFSLQVRCALPFLEHPIGGISPGQIEWSYRVAGSRRASLEVPSDWKAGPILAQVPIEPADFPENGPHRLVFQARARTVGLTSSWEVDLPHVPFGFEFDPLLRVDSILGPPDEDRAAAISSLVRARIADPTTAPDGTPPRGLPDGGILPLGPDLAIHRPPSIWVDGPLPCDLAHRVFLEIEGVAGRWEGSAPLVLASSSGPSPGEPHQHEIGVLSPDGARGPDRAGSYRARFVLEPDPEAAWAHPDVRSLWPRPIVTDWLEIRVIRR</sequence>
<name>A0A432MFL6_9BACT</name>
<feature type="region of interest" description="Disordered" evidence="1">
    <location>
        <begin position="346"/>
        <end position="375"/>
    </location>
</feature>
<dbReference type="Proteomes" id="UP000280296">
    <property type="component" value="Unassembled WGS sequence"/>
</dbReference>
<keyword evidence="3" id="KW-1185">Reference proteome</keyword>
<gene>
    <name evidence="2" type="ORF">TsocGM_19050</name>
</gene>
<dbReference type="RefSeq" id="WP_126727049.1">
    <property type="nucleotide sequence ID" value="NZ_RYZH01000042.1"/>
</dbReference>
<evidence type="ECO:0000256" key="1">
    <source>
        <dbReference type="SAM" id="MobiDB-lite"/>
    </source>
</evidence>
<dbReference type="EMBL" id="RYZH01000042">
    <property type="protein sequence ID" value="RUL85039.1"/>
    <property type="molecule type" value="Genomic_DNA"/>
</dbReference>
<accession>A0A432MFL6</accession>
<reference evidence="2 3" key="2">
    <citation type="submission" date="2019-01" db="EMBL/GenBank/DDBJ databases">
        <title>Tautonia sociabilis, a novel thermotolerant planctomycete of Isosphaeraceae family, isolated from a 4000 m deep subterranean habitat.</title>
        <authorList>
            <person name="Kovaleva O.L."/>
            <person name="Elcheninov A.G."/>
            <person name="Van Heerden E."/>
            <person name="Toshchakov S.V."/>
            <person name="Novikov A."/>
            <person name="Bonch-Osmolovskaya E.A."/>
            <person name="Kublanov I.V."/>
        </authorList>
    </citation>
    <scope>NUCLEOTIDE SEQUENCE [LARGE SCALE GENOMIC DNA]</scope>
    <source>
        <strain evidence="2 3">GM2012</strain>
    </source>
</reference>
<evidence type="ECO:0000313" key="3">
    <source>
        <dbReference type="Proteomes" id="UP000280296"/>
    </source>
</evidence>
<reference evidence="2 3" key="1">
    <citation type="submission" date="2018-12" db="EMBL/GenBank/DDBJ databases">
        <authorList>
            <person name="Toschakov S.V."/>
        </authorList>
    </citation>
    <scope>NUCLEOTIDE SEQUENCE [LARGE SCALE GENOMIC DNA]</scope>
    <source>
        <strain evidence="2 3">GM2012</strain>
    </source>
</reference>
<dbReference type="AlphaFoldDB" id="A0A432MFL6"/>
<organism evidence="2 3">
    <name type="scientific">Tautonia sociabilis</name>
    <dbReference type="NCBI Taxonomy" id="2080755"/>
    <lineage>
        <taxon>Bacteria</taxon>
        <taxon>Pseudomonadati</taxon>
        <taxon>Planctomycetota</taxon>
        <taxon>Planctomycetia</taxon>
        <taxon>Isosphaerales</taxon>
        <taxon>Isosphaeraceae</taxon>
        <taxon>Tautonia</taxon>
    </lineage>
</organism>
<comment type="caution">
    <text evidence="2">The sequence shown here is derived from an EMBL/GenBank/DDBJ whole genome shotgun (WGS) entry which is preliminary data.</text>
</comment>
<protein>
    <submittedName>
        <fullName evidence="2">Uncharacterized protein</fullName>
    </submittedName>
</protein>
<dbReference type="OrthoDB" id="262879at2"/>
<proteinExistence type="predicted"/>